<keyword evidence="3" id="KW-0346">Stress response</keyword>
<dbReference type="HAMAP" id="MF_01151">
    <property type="entry name" value="GrpE"/>
    <property type="match status" value="1"/>
</dbReference>
<feature type="region of interest" description="Disordered" evidence="5">
    <location>
        <begin position="1"/>
        <end position="20"/>
    </location>
</feature>
<dbReference type="PATRIC" id="fig|688269.3.peg.1866"/>
<dbReference type="Gene3D" id="3.90.20.20">
    <property type="match status" value="1"/>
</dbReference>
<dbReference type="InterPro" id="IPR013805">
    <property type="entry name" value="GrpE_CC"/>
</dbReference>
<dbReference type="PRINTS" id="PR00773">
    <property type="entry name" value="GRPEPROTEIN"/>
</dbReference>
<evidence type="ECO:0000256" key="2">
    <source>
        <dbReference type="ARBA" id="ARBA00023186"/>
    </source>
</evidence>
<keyword evidence="2 3" id="KW-0143">Chaperone</keyword>
<feature type="compositionally biased region" description="Polar residues" evidence="5">
    <location>
        <begin position="8"/>
        <end position="20"/>
    </location>
</feature>
<reference evidence="6 7" key="1">
    <citation type="submission" date="2010-11" db="EMBL/GenBank/DDBJ databases">
        <title>The complete genome of Thermotoga thermarum DSM 5069.</title>
        <authorList>
            <consortium name="US DOE Joint Genome Institute (JGI-PGF)"/>
            <person name="Lucas S."/>
            <person name="Copeland A."/>
            <person name="Lapidus A."/>
            <person name="Bruce D."/>
            <person name="Goodwin L."/>
            <person name="Pitluck S."/>
            <person name="Kyrpides N."/>
            <person name="Mavromatis K."/>
            <person name="Ivanova N."/>
            <person name="Zeytun A."/>
            <person name="Brettin T."/>
            <person name="Detter J.C."/>
            <person name="Tapia R."/>
            <person name="Han C."/>
            <person name="Land M."/>
            <person name="Hauser L."/>
            <person name="Markowitz V."/>
            <person name="Cheng J.-F."/>
            <person name="Hugenholtz P."/>
            <person name="Woyke T."/>
            <person name="Wu D."/>
            <person name="Spring S."/>
            <person name="Schroeder M."/>
            <person name="Brambilla E."/>
            <person name="Klenk H.-P."/>
            <person name="Eisen J.A."/>
        </authorList>
    </citation>
    <scope>NUCLEOTIDE SEQUENCE [LARGE SCALE GENOMIC DNA]</scope>
    <source>
        <strain evidence="6 7">DSM 5069</strain>
    </source>
</reference>
<dbReference type="KEGG" id="tta:Theth_1812"/>
<keyword evidence="3" id="KW-0963">Cytoplasm</keyword>
<dbReference type="GO" id="GO:0051087">
    <property type="term" value="F:protein-folding chaperone binding"/>
    <property type="evidence" value="ECO:0007669"/>
    <property type="project" value="InterPro"/>
</dbReference>
<comment type="similarity">
    <text evidence="1 3 4">Belongs to the GrpE family.</text>
</comment>
<dbReference type="SUPFAM" id="SSF51064">
    <property type="entry name" value="Head domain of nucleotide exchange factor GrpE"/>
    <property type="match status" value="1"/>
</dbReference>
<accession>F7YW82</accession>
<dbReference type="HOGENOM" id="CLU_057217_5_2_0"/>
<keyword evidence="7" id="KW-1185">Reference proteome</keyword>
<dbReference type="SUPFAM" id="SSF58014">
    <property type="entry name" value="Coiled-coil domain of nucleotide exchange factor GrpE"/>
    <property type="match status" value="1"/>
</dbReference>
<evidence type="ECO:0000313" key="6">
    <source>
        <dbReference type="EMBL" id="AEH51854.1"/>
    </source>
</evidence>
<organism evidence="6 7">
    <name type="scientific">Pseudothermotoga thermarum DSM 5069</name>
    <dbReference type="NCBI Taxonomy" id="688269"/>
    <lineage>
        <taxon>Bacteria</taxon>
        <taxon>Thermotogati</taxon>
        <taxon>Thermotogota</taxon>
        <taxon>Thermotogae</taxon>
        <taxon>Thermotogales</taxon>
        <taxon>Thermotogaceae</taxon>
        <taxon>Pseudothermotoga</taxon>
    </lineage>
</organism>
<evidence type="ECO:0000256" key="1">
    <source>
        <dbReference type="ARBA" id="ARBA00009054"/>
    </source>
</evidence>
<evidence type="ECO:0000256" key="4">
    <source>
        <dbReference type="RuleBase" id="RU004478"/>
    </source>
</evidence>
<dbReference type="GO" id="GO:0051082">
    <property type="term" value="F:unfolded protein binding"/>
    <property type="evidence" value="ECO:0007669"/>
    <property type="project" value="TreeGrafter"/>
</dbReference>
<dbReference type="STRING" id="688269.Theth_1812"/>
<dbReference type="AlphaFoldDB" id="F7YW82"/>
<dbReference type="InterPro" id="IPR000740">
    <property type="entry name" value="GrpE"/>
</dbReference>
<sequence length="182" mass="21429">MNEKEYINGQQISEMSNQTSEDLKAKLEELQKENEKLLKALKELTAEYENFKKDSLRDREQILKNANEYLLSKLIPALDDFERILENSQTSSSFDSLKKAVEMVYKKLWKILNDEGFFKIEPKPTFDPFEHEAVERVETDQYEEYTVLKVLENGYKYRNKVIKPLKVQVAVKPRGDNRAKAE</sequence>
<comment type="subcellular location">
    <subcellularLocation>
        <location evidence="3">Cytoplasm</location>
    </subcellularLocation>
</comment>
<protein>
    <recommendedName>
        <fullName evidence="3">Protein GrpE</fullName>
    </recommendedName>
    <alternativeName>
        <fullName evidence="3">HSP-70 cofactor</fullName>
    </alternativeName>
</protein>
<gene>
    <name evidence="3" type="primary">grpE</name>
    <name evidence="6" type="ORF">Theth_1812</name>
</gene>
<dbReference type="Proteomes" id="UP000006804">
    <property type="component" value="Chromosome"/>
</dbReference>
<dbReference type="Gene3D" id="2.30.22.10">
    <property type="entry name" value="Head domain of nucleotide exchange factor GrpE"/>
    <property type="match status" value="1"/>
</dbReference>
<dbReference type="CDD" id="cd00446">
    <property type="entry name" value="GrpE"/>
    <property type="match status" value="1"/>
</dbReference>
<name>F7YW82_9THEM</name>
<proteinExistence type="inferred from homology"/>
<dbReference type="PANTHER" id="PTHR21237:SF23">
    <property type="entry name" value="GRPE PROTEIN HOMOLOG, MITOCHONDRIAL"/>
    <property type="match status" value="1"/>
</dbReference>
<dbReference type="PANTHER" id="PTHR21237">
    <property type="entry name" value="GRPE PROTEIN"/>
    <property type="match status" value="1"/>
</dbReference>
<dbReference type="GO" id="GO:0005737">
    <property type="term" value="C:cytoplasm"/>
    <property type="evidence" value="ECO:0007669"/>
    <property type="project" value="UniProtKB-SubCell"/>
</dbReference>
<dbReference type="Pfam" id="PF01025">
    <property type="entry name" value="GrpE"/>
    <property type="match status" value="1"/>
</dbReference>
<dbReference type="GO" id="GO:0006457">
    <property type="term" value="P:protein folding"/>
    <property type="evidence" value="ECO:0007669"/>
    <property type="project" value="InterPro"/>
</dbReference>
<comment type="subunit">
    <text evidence="3">Homodimer.</text>
</comment>
<evidence type="ECO:0000256" key="3">
    <source>
        <dbReference type="HAMAP-Rule" id="MF_01151"/>
    </source>
</evidence>
<dbReference type="GO" id="GO:0000774">
    <property type="term" value="F:adenyl-nucleotide exchange factor activity"/>
    <property type="evidence" value="ECO:0007669"/>
    <property type="project" value="InterPro"/>
</dbReference>
<evidence type="ECO:0000256" key="5">
    <source>
        <dbReference type="SAM" id="MobiDB-lite"/>
    </source>
</evidence>
<comment type="function">
    <text evidence="3">Participates actively in the response to hyperosmotic and heat shock by preventing the aggregation of stress-denatured proteins, in association with DnaK and GrpE. It is the nucleotide exchange factor for DnaK and may function as a thermosensor. Unfolded proteins bind initially to DnaJ; upon interaction with the DnaJ-bound protein, DnaK hydrolyzes its bound ATP, resulting in the formation of a stable complex. GrpE releases ADP from DnaK; ATP binding to DnaK triggers the release of the substrate protein, thus completing the reaction cycle. Several rounds of ATP-dependent interactions between DnaJ, DnaK and GrpE are required for fully efficient folding.</text>
</comment>
<dbReference type="InterPro" id="IPR009012">
    <property type="entry name" value="GrpE_head"/>
</dbReference>
<evidence type="ECO:0000313" key="7">
    <source>
        <dbReference type="Proteomes" id="UP000006804"/>
    </source>
</evidence>
<dbReference type="GO" id="GO:0042803">
    <property type="term" value="F:protein homodimerization activity"/>
    <property type="evidence" value="ECO:0007669"/>
    <property type="project" value="InterPro"/>
</dbReference>
<dbReference type="eggNOG" id="COG0576">
    <property type="taxonomic scope" value="Bacteria"/>
</dbReference>
<dbReference type="EMBL" id="CP002351">
    <property type="protein sequence ID" value="AEH51854.1"/>
    <property type="molecule type" value="Genomic_DNA"/>
</dbReference>